<dbReference type="EMBL" id="CP136894">
    <property type="protein sequence ID" value="WOL09031.1"/>
    <property type="molecule type" value="Genomic_DNA"/>
</dbReference>
<protein>
    <recommendedName>
        <fullName evidence="6">Transcription repressor</fullName>
    </recommendedName>
    <alternativeName>
        <fullName evidence="6">Ovate family protein</fullName>
    </alternativeName>
</protein>
<comment type="function">
    <text evidence="6">Transcriptional repressor that regulates multiple aspects of plant growth and development.</text>
</comment>
<dbReference type="Pfam" id="PF04844">
    <property type="entry name" value="Ovate"/>
    <property type="match status" value="1"/>
</dbReference>
<evidence type="ECO:0000256" key="5">
    <source>
        <dbReference type="ARBA" id="ARBA00023242"/>
    </source>
</evidence>
<sequence length="173" mass="19023">MPRLGLLSICGLLKTKSLEEENFLANIDIAPSDLDPESSVDSRSSDACKLSLPAAAPSTDQGTRLFVSPSNTSGCLGAEEAARGASDALTTPWRSSMAVVQFSNNPFGDFRRSMLEMVEAKAEAKVATSTEVFEWEYMDELLDCYLRINDRSVHEEIERAFVDLTASFRFIAR</sequence>
<keyword evidence="2 6" id="KW-0678">Repressor</keyword>
<dbReference type="NCBIfam" id="TIGR01568">
    <property type="entry name" value="A_thal_3678"/>
    <property type="match status" value="1"/>
</dbReference>
<organism evidence="8 9">
    <name type="scientific">Canna indica</name>
    <name type="common">Indian-shot</name>
    <dbReference type="NCBI Taxonomy" id="4628"/>
    <lineage>
        <taxon>Eukaryota</taxon>
        <taxon>Viridiplantae</taxon>
        <taxon>Streptophyta</taxon>
        <taxon>Embryophyta</taxon>
        <taxon>Tracheophyta</taxon>
        <taxon>Spermatophyta</taxon>
        <taxon>Magnoliopsida</taxon>
        <taxon>Liliopsida</taxon>
        <taxon>Zingiberales</taxon>
        <taxon>Cannaceae</taxon>
        <taxon>Canna</taxon>
    </lineage>
</organism>
<dbReference type="PANTHER" id="PTHR33057:SF117">
    <property type="entry name" value="TRANSCRIPTION REPRESSOR OFP14"/>
    <property type="match status" value="1"/>
</dbReference>
<reference evidence="8 9" key="1">
    <citation type="submission" date="2023-10" db="EMBL/GenBank/DDBJ databases">
        <title>Chromosome-scale genome assembly provides insights into flower coloration mechanisms of Canna indica.</title>
        <authorList>
            <person name="Li C."/>
        </authorList>
    </citation>
    <scope>NUCLEOTIDE SEQUENCE [LARGE SCALE GENOMIC DNA]</scope>
    <source>
        <tissue evidence="8">Flower</tissue>
    </source>
</reference>
<dbReference type="Proteomes" id="UP001327560">
    <property type="component" value="Chromosome 5"/>
</dbReference>
<comment type="subcellular location">
    <subcellularLocation>
        <location evidence="1 6">Nucleus</location>
    </subcellularLocation>
</comment>
<evidence type="ECO:0000256" key="6">
    <source>
        <dbReference type="RuleBase" id="RU367028"/>
    </source>
</evidence>
<evidence type="ECO:0000259" key="7">
    <source>
        <dbReference type="PROSITE" id="PS51754"/>
    </source>
</evidence>
<gene>
    <name evidence="8" type="ORF">Cni_G17784</name>
</gene>
<keyword evidence="9" id="KW-1185">Reference proteome</keyword>
<evidence type="ECO:0000313" key="9">
    <source>
        <dbReference type="Proteomes" id="UP001327560"/>
    </source>
</evidence>
<dbReference type="PROSITE" id="PS51754">
    <property type="entry name" value="OVATE"/>
    <property type="match status" value="1"/>
</dbReference>
<feature type="domain" description="OVATE" evidence="7">
    <location>
        <begin position="99"/>
        <end position="167"/>
    </location>
</feature>
<accession>A0AAQ3QGX5</accession>
<name>A0AAQ3QGX5_9LILI</name>
<evidence type="ECO:0000256" key="1">
    <source>
        <dbReference type="ARBA" id="ARBA00004123"/>
    </source>
</evidence>
<dbReference type="AlphaFoldDB" id="A0AAQ3QGX5"/>
<evidence type="ECO:0000256" key="4">
    <source>
        <dbReference type="ARBA" id="ARBA00023163"/>
    </source>
</evidence>
<evidence type="ECO:0000256" key="3">
    <source>
        <dbReference type="ARBA" id="ARBA00023015"/>
    </source>
</evidence>
<dbReference type="GO" id="GO:0045892">
    <property type="term" value="P:negative regulation of DNA-templated transcription"/>
    <property type="evidence" value="ECO:0007669"/>
    <property type="project" value="UniProtKB-UniRule"/>
</dbReference>
<proteinExistence type="predicted"/>
<evidence type="ECO:0000256" key="2">
    <source>
        <dbReference type="ARBA" id="ARBA00022491"/>
    </source>
</evidence>
<dbReference type="InterPro" id="IPR006458">
    <property type="entry name" value="Ovate_C"/>
</dbReference>
<keyword evidence="4 6" id="KW-0804">Transcription</keyword>
<dbReference type="PANTHER" id="PTHR33057">
    <property type="entry name" value="TRANSCRIPTION REPRESSOR OFP7-RELATED"/>
    <property type="match status" value="1"/>
</dbReference>
<dbReference type="GO" id="GO:0005634">
    <property type="term" value="C:nucleus"/>
    <property type="evidence" value="ECO:0007669"/>
    <property type="project" value="UniProtKB-SubCell"/>
</dbReference>
<dbReference type="InterPro" id="IPR038933">
    <property type="entry name" value="Ovate"/>
</dbReference>
<evidence type="ECO:0000313" key="8">
    <source>
        <dbReference type="EMBL" id="WOL09031.1"/>
    </source>
</evidence>
<keyword evidence="5 6" id="KW-0539">Nucleus</keyword>
<keyword evidence="3 6" id="KW-0805">Transcription regulation</keyword>